<evidence type="ECO:0000313" key="3">
    <source>
        <dbReference type="Proteomes" id="UP001388673"/>
    </source>
</evidence>
<dbReference type="KEGG" id="kne:92177410"/>
<reference evidence="2 3" key="1">
    <citation type="journal article" date="2024" name="bioRxiv">
        <title>Comparative genomics of Cryptococcus and Kwoniella reveals pathogenesis evolution and contrasting karyotype dynamics via intercentromeric recombination or chromosome fusion.</title>
        <authorList>
            <person name="Coelho M.A."/>
            <person name="David-Palma M."/>
            <person name="Shea T."/>
            <person name="Bowers K."/>
            <person name="McGinley-Smith S."/>
            <person name="Mohammad A.W."/>
            <person name="Gnirke A."/>
            <person name="Yurkov A.M."/>
            <person name="Nowrousian M."/>
            <person name="Sun S."/>
            <person name="Cuomo C.A."/>
            <person name="Heitman J."/>
        </authorList>
    </citation>
    <scope>NUCLEOTIDE SEQUENCE [LARGE SCALE GENOMIC DNA]</scope>
    <source>
        <strain evidence="2 3">CBS 13917</strain>
    </source>
</reference>
<protein>
    <recommendedName>
        <fullName evidence="4">Ubiquitin-like domain-containing protein</fullName>
    </recommendedName>
</protein>
<keyword evidence="3" id="KW-1185">Reference proteome</keyword>
<feature type="compositionally biased region" description="Pro residues" evidence="1">
    <location>
        <begin position="464"/>
        <end position="473"/>
    </location>
</feature>
<dbReference type="Proteomes" id="UP001388673">
    <property type="component" value="Unassembled WGS sequence"/>
</dbReference>
<feature type="region of interest" description="Disordered" evidence="1">
    <location>
        <begin position="457"/>
        <end position="492"/>
    </location>
</feature>
<sequence length="678" mass="75937">MQTDAQPLPHTGDATPLPPPSPSLTTTFRRHPQPVATPTAERPKLRQRQSHHHSYSNVDESSMIRISIHTPFGETDGSSSRRKEGWVVARWTTIEELKEDLANGVLDGAGQWERGGMRVVYHGRIVRDHERLGDVVGKTVNSAHVYNFHLVARRVGYTTPLPRFTDPMETIVTPQQAAPTESMPTATSSSSSSLSINTLALNDTIHYLLFTARHHLLLLLGDEPLKWDDMVPHPVTPMHQAREAVMSVVRMFAEERSNREEGWEDWERAFEGDEEEELREIWEQLGGREAVKKEIEILWATGLGRNWTDKGDGEHADIELDGVTYSLSLPQLDDLTPTQLSHLLIYLRITTLLPLLNHVLAQSQMQATALQAATSTVLPIPTQALQPRRVIYRRTFRITIPPVAVLSTIFFSALKISAMVLMLTRGMKWSDGRFWVIASLAGGWWIAETARLIATHRREVRSRNPPPVPPPTGPGDGGAADGPAPGPDVPAQAAHAQVQAQVISRRSRQTNALLTRLIPLLHLEVDAAQLRLPSRDSRPSSALAPPARDRPSRWQTHFVLPFLLWFVTLIPEWESIRARAIRRRERAMRIIVGELQQAGEGGEIEMQDEVENGGEVPAEGGRAPVLPEDLSELARKYYARVMERGEGIDWEEEREAQRAMGMADEDEAEGDGMRLRML</sequence>
<dbReference type="GeneID" id="92177410"/>
<organism evidence="2 3">
    <name type="scientific">Kwoniella newhampshirensis</name>
    <dbReference type="NCBI Taxonomy" id="1651941"/>
    <lineage>
        <taxon>Eukaryota</taxon>
        <taxon>Fungi</taxon>
        <taxon>Dikarya</taxon>
        <taxon>Basidiomycota</taxon>
        <taxon>Agaricomycotina</taxon>
        <taxon>Tremellomycetes</taxon>
        <taxon>Tremellales</taxon>
        <taxon>Cryptococcaceae</taxon>
        <taxon>Kwoniella</taxon>
    </lineage>
</organism>
<dbReference type="AlphaFoldDB" id="A0AAW0Z5U1"/>
<feature type="compositionally biased region" description="Basic residues" evidence="1">
    <location>
        <begin position="45"/>
        <end position="54"/>
    </location>
</feature>
<gene>
    <name evidence="2" type="ORF">IAR55_000150</name>
</gene>
<evidence type="ECO:0008006" key="4">
    <source>
        <dbReference type="Google" id="ProtNLM"/>
    </source>
</evidence>
<comment type="caution">
    <text evidence="2">The sequence shown here is derived from an EMBL/GenBank/DDBJ whole genome shotgun (WGS) entry which is preliminary data.</text>
</comment>
<dbReference type="EMBL" id="JBCAWK010000001">
    <property type="protein sequence ID" value="KAK8869583.1"/>
    <property type="molecule type" value="Genomic_DNA"/>
</dbReference>
<feature type="region of interest" description="Disordered" evidence="1">
    <location>
        <begin position="1"/>
        <end position="60"/>
    </location>
</feature>
<proteinExistence type="predicted"/>
<dbReference type="RefSeq" id="XP_066805829.1">
    <property type="nucleotide sequence ID" value="XM_066943287.1"/>
</dbReference>
<name>A0AAW0Z5U1_9TREE</name>
<evidence type="ECO:0000256" key="1">
    <source>
        <dbReference type="SAM" id="MobiDB-lite"/>
    </source>
</evidence>
<feature type="region of interest" description="Disordered" evidence="1">
    <location>
        <begin position="659"/>
        <end position="678"/>
    </location>
</feature>
<accession>A0AAW0Z5U1</accession>
<evidence type="ECO:0000313" key="2">
    <source>
        <dbReference type="EMBL" id="KAK8869583.1"/>
    </source>
</evidence>